<feature type="region of interest" description="Disordered" evidence="1">
    <location>
        <begin position="89"/>
        <end position="155"/>
    </location>
</feature>
<dbReference type="Proteomes" id="UP000292957">
    <property type="component" value="Unassembled WGS sequence"/>
</dbReference>
<feature type="non-terminal residue" evidence="2">
    <location>
        <position position="1"/>
    </location>
</feature>
<evidence type="ECO:0000256" key="1">
    <source>
        <dbReference type="SAM" id="MobiDB-lite"/>
    </source>
</evidence>
<protein>
    <submittedName>
        <fullName evidence="2">Uncharacterized protein</fullName>
    </submittedName>
</protein>
<dbReference type="AlphaFoldDB" id="A0A4Q9MAV3"/>
<sequence length="155" mass="17170">MRHRRLPQGTLSPKCTGQLHSGSGGAGCTPPHLRSLTPQYIHTYASVLDSIMRNSSGSSPIPRKSSNGSATLASFSSISHLSNRCMRLGRRHDRIDIDRHSPGRGREDHEGQTEATSMRSYQSRDDSGSQTPLAKHPTDAPSKLHGRHERIYYER</sequence>
<name>A0A4Q9MAV3_9APHY</name>
<gene>
    <name evidence="2" type="ORF">BD311DRAFT_766666</name>
</gene>
<evidence type="ECO:0000313" key="2">
    <source>
        <dbReference type="EMBL" id="TBU24380.1"/>
    </source>
</evidence>
<reference evidence="2" key="1">
    <citation type="submission" date="2019-01" db="EMBL/GenBank/DDBJ databases">
        <title>Draft genome sequences of three monokaryotic isolates of the white-rot basidiomycete fungus Dichomitus squalens.</title>
        <authorList>
            <consortium name="DOE Joint Genome Institute"/>
            <person name="Lopez S.C."/>
            <person name="Andreopoulos B."/>
            <person name="Pangilinan J."/>
            <person name="Lipzen A."/>
            <person name="Riley R."/>
            <person name="Ahrendt S."/>
            <person name="Ng V."/>
            <person name="Barry K."/>
            <person name="Daum C."/>
            <person name="Grigoriev I.V."/>
            <person name="Hilden K.S."/>
            <person name="Makela M.R."/>
            <person name="de Vries R.P."/>
        </authorList>
    </citation>
    <scope>NUCLEOTIDE SEQUENCE [LARGE SCALE GENOMIC DNA]</scope>
    <source>
        <strain evidence="2">OM18370.1</strain>
    </source>
</reference>
<accession>A0A4Q9MAV3</accession>
<dbReference type="EMBL" id="ML143481">
    <property type="protein sequence ID" value="TBU24380.1"/>
    <property type="molecule type" value="Genomic_DNA"/>
</dbReference>
<proteinExistence type="predicted"/>
<dbReference type="PROSITE" id="PS51257">
    <property type="entry name" value="PROKAR_LIPOPROTEIN"/>
    <property type="match status" value="1"/>
</dbReference>
<feature type="region of interest" description="Disordered" evidence="1">
    <location>
        <begin position="1"/>
        <end position="31"/>
    </location>
</feature>
<organism evidence="2">
    <name type="scientific">Dichomitus squalens</name>
    <dbReference type="NCBI Taxonomy" id="114155"/>
    <lineage>
        <taxon>Eukaryota</taxon>
        <taxon>Fungi</taxon>
        <taxon>Dikarya</taxon>
        <taxon>Basidiomycota</taxon>
        <taxon>Agaricomycotina</taxon>
        <taxon>Agaricomycetes</taxon>
        <taxon>Polyporales</taxon>
        <taxon>Polyporaceae</taxon>
        <taxon>Dichomitus</taxon>
    </lineage>
</organism>
<feature type="compositionally biased region" description="Basic and acidic residues" evidence="1">
    <location>
        <begin position="93"/>
        <end position="112"/>
    </location>
</feature>
<feature type="compositionally biased region" description="Polar residues" evidence="1">
    <location>
        <begin position="9"/>
        <end position="21"/>
    </location>
</feature>